<dbReference type="EMBL" id="JXTI01000030">
    <property type="protein sequence ID" value="KWX14505.1"/>
    <property type="molecule type" value="Genomic_DNA"/>
</dbReference>
<comment type="subcellular location">
    <subcellularLocation>
        <location evidence="1">Cytoplasm</location>
    </subcellularLocation>
</comment>
<dbReference type="SMART" id="SM00054">
    <property type="entry name" value="EFh"/>
    <property type="match status" value="2"/>
</dbReference>
<dbReference type="AlphaFoldDB" id="A0A132NWQ9"/>
<dbReference type="GO" id="GO:0005509">
    <property type="term" value="F:calcium ion binding"/>
    <property type="evidence" value="ECO:0007669"/>
    <property type="project" value="InterPro"/>
</dbReference>
<evidence type="ECO:0000313" key="8">
    <source>
        <dbReference type="Proteomes" id="UP000070089"/>
    </source>
</evidence>
<dbReference type="OrthoDB" id="186625at2759"/>
<sequence length="243" mass="27338">MLDMFKLLVCGEIRDPRLASVSRLRSDISNITLPPSPSLFGASVKAALTIGELISFFNFLMNPTEFIRQAYASNIPAERRAALKSMFTKADVDNSGYISVCEVQNLLSTESFRFPLQSARMLVRIFSSQGQISFDDFMQVEGFVSYAIDVFRGEKGDRKAIQKSDVADALLQMRLNFTSETLGMLFKHFDTNDSGSLSLPQWIRMTSLCLLGRRLFTEWDVQVKGELTIGLEQVLLIGTWFAE</sequence>
<evidence type="ECO:0000256" key="2">
    <source>
        <dbReference type="ARBA" id="ARBA00022490"/>
    </source>
</evidence>
<dbReference type="PROSITE" id="PS50222">
    <property type="entry name" value="EF_HAND_2"/>
    <property type="match status" value="1"/>
</dbReference>
<dbReference type="InterPro" id="IPR051426">
    <property type="entry name" value="Peflin/Sorcin_CaBP"/>
</dbReference>
<feature type="domain" description="EF-hand" evidence="6">
    <location>
        <begin position="78"/>
        <end position="113"/>
    </location>
</feature>
<dbReference type="Pfam" id="PF13833">
    <property type="entry name" value="EF-hand_8"/>
    <property type="match status" value="1"/>
</dbReference>
<protein>
    <submittedName>
        <fullName evidence="7">Putative calcium-binding family protein</fullName>
    </submittedName>
</protein>
<keyword evidence="2" id="KW-0963">Cytoplasm</keyword>
<proteinExistence type="predicted"/>
<evidence type="ECO:0000256" key="1">
    <source>
        <dbReference type="ARBA" id="ARBA00004496"/>
    </source>
</evidence>
<dbReference type="PANTHER" id="PTHR46212">
    <property type="entry name" value="PEFLIN"/>
    <property type="match status" value="1"/>
</dbReference>
<dbReference type="Proteomes" id="UP000070089">
    <property type="component" value="Unassembled WGS sequence"/>
</dbReference>
<organism evidence="7 8">
    <name type="scientific">Giardia duodenalis assemblage B</name>
    <dbReference type="NCBI Taxonomy" id="1394984"/>
    <lineage>
        <taxon>Eukaryota</taxon>
        <taxon>Metamonada</taxon>
        <taxon>Diplomonadida</taxon>
        <taxon>Hexamitidae</taxon>
        <taxon>Giardiinae</taxon>
        <taxon>Giardia</taxon>
    </lineage>
</organism>
<evidence type="ECO:0000259" key="6">
    <source>
        <dbReference type="PROSITE" id="PS50222"/>
    </source>
</evidence>
<dbReference type="InterPro" id="IPR011992">
    <property type="entry name" value="EF-hand-dom_pair"/>
</dbReference>
<dbReference type="SUPFAM" id="SSF47473">
    <property type="entry name" value="EF-hand"/>
    <property type="match status" value="1"/>
</dbReference>
<evidence type="ECO:0000256" key="3">
    <source>
        <dbReference type="ARBA" id="ARBA00022723"/>
    </source>
</evidence>
<keyword evidence="4" id="KW-0677">Repeat</keyword>
<dbReference type="VEuPathDB" id="GiardiaDB:QR46_1468"/>
<keyword evidence="3" id="KW-0479">Metal-binding</keyword>
<dbReference type="PANTHER" id="PTHR46212:SF3">
    <property type="entry name" value="GH27120P"/>
    <property type="match status" value="1"/>
</dbReference>
<name>A0A132NWQ9_GIAIN</name>
<comment type="caution">
    <text evidence="7">The sequence shown here is derived from an EMBL/GenBank/DDBJ whole genome shotgun (WGS) entry which is preliminary data.</text>
</comment>
<dbReference type="PROSITE" id="PS00018">
    <property type="entry name" value="EF_HAND_1"/>
    <property type="match status" value="1"/>
</dbReference>
<dbReference type="InterPro" id="IPR018247">
    <property type="entry name" value="EF_Hand_1_Ca_BS"/>
</dbReference>
<dbReference type="InterPro" id="IPR002048">
    <property type="entry name" value="EF_hand_dom"/>
</dbReference>
<dbReference type="Gene3D" id="1.10.238.10">
    <property type="entry name" value="EF-hand"/>
    <property type="match status" value="2"/>
</dbReference>
<keyword evidence="5" id="KW-0106">Calcium</keyword>
<dbReference type="GO" id="GO:0048306">
    <property type="term" value="F:calcium-dependent protein binding"/>
    <property type="evidence" value="ECO:0007669"/>
    <property type="project" value="UniProtKB-ARBA"/>
</dbReference>
<evidence type="ECO:0000256" key="5">
    <source>
        <dbReference type="ARBA" id="ARBA00022837"/>
    </source>
</evidence>
<evidence type="ECO:0000256" key="4">
    <source>
        <dbReference type="ARBA" id="ARBA00022737"/>
    </source>
</evidence>
<accession>A0A132NWQ9</accession>
<evidence type="ECO:0000313" key="7">
    <source>
        <dbReference type="EMBL" id="KWX14505.1"/>
    </source>
</evidence>
<dbReference type="GO" id="GO:0005737">
    <property type="term" value="C:cytoplasm"/>
    <property type="evidence" value="ECO:0007669"/>
    <property type="project" value="UniProtKB-SubCell"/>
</dbReference>
<reference evidence="7 8" key="1">
    <citation type="journal article" date="2015" name="Mol. Biochem. Parasitol.">
        <title>Identification of polymorphic genes for use in assemblage B genotyping assays through comparative genomics of multiple assemblage B Giardia duodenalis isolates.</title>
        <authorList>
            <person name="Wielinga C."/>
            <person name="Thompson R.C."/>
            <person name="Monis P."/>
            <person name="Ryan U."/>
        </authorList>
    </citation>
    <scope>NUCLEOTIDE SEQUENCE [LARGE SCALE GENOMIC DNA]</scope>
    <source>
        <strain evidence="7 8">BAH15c1</strain>
    </source>
</reference>
<gene>
    <name evidence="7" type="ORF">QR46_1468</name>
</gene>
<dbReference type="Pfam" id="PF13499">
    <property type="entry name" value="EF-hand_7"/>
    <property type="match status" value="1"/>
</dbReference>